<dbReference type="PANTHER" id="PTHR33204:SF29">
    <property type="entry name" value="TRANSCRIPTIONAL REGULATOR"/>
    <property type="match status" value="1"/>
</dbReference>
<name>A0A2B0WQ63_BACAN</name>
<dbReference type="Gene3D" id="1.10.10.10">
    <property type="entry name" value="Winged helix-like DNA-binding domain superfamily/Winged helix DNA-binding domain"/>
    <property type="match status" value="1"/>
</dbReference>
<evidence type="ECO:0000313" key="5">
    <source>
        <dbReference type="EMBL" id="PFL55065.1"/>
    </source>
</evidence>
<dbReference type="GO" id="GO:0003677">
    <property type="term" value="F:DNA binding"/>
    <property type="evidence" value="ECO:0007669"/>
    <property type="project" value="UniProtKB-KW"/>
</dbReference>
<protein>
    <submittedName>
        <fullName evidence="5">Transcriptional regulator</fullName>
    </submittedName>
</protein>
<gene>
    <name evidence="5" type="ORF">COJ30_26600</name>
</gene>
<keyword evidence="3" id="KW-0804">Transcription</keyword>
<reference evidence="5 6" key="1">
    <citation type="submission" date="2017-09" db="EMBL/GenBank/DDBJ databases">
        <title>Large-scale bioinformatics analysis of Bacillus genomes uncovers conserved roles of natural products in bacterial physiology.</title>
        <authorList>
            <consortium name="Agbiome Team Llc"/>
            <person name="Bleich R.M."/>
            <person name="Grubbs K.J."/>
            <person name="Santa Maria K.C."/>
            <person name="Allen S.E."/>
            <person name="Farag S."/>
            <person name="Shank E.A."/>
            <person name="Bowers A."/>
        </authorList>
    </citation>
    <scope>NUCLEOTIDE SEQUENCE [LARGE SCALE GENOMIC DNA]</scope>
    <source>
        <strain evidence="5 6">AFS081271</strain>
    </source>
</reference>
<dbReference type="InterPro" id="IPR036390">
    <property type="entry name" value="WH_DNA-bd_sf"/>
</dbReference>
<evidence type="ECO:0000256" key="2">
    <source>
        <dbReference type="ARBA" id="ARBA00023125"/>
    </source>
</evidence>
<evidence type="ECO:0000256" key="3">
    <source>
        <dbReference type="ARBA" id="ARBA00023163"/>
    </source>
</evidence>
<dbReference type="Pfam" id="PF01638">
    <property type="entry name" value="HxlR"/>
    <property type="match status" value="1"/>
</dbReference>
<keyword evidence="1" id="KW-0805">Transcription regulation</keyword>
<evidence type="ECO:0000259" key="4">
    <source>
        <dbReference type="PROSITE" id="PS51118"/>
    </source>
</evidence>
<dbReference type="EMBL" id="NUXH01000145">
    <property type="protein sequence ID" value="PFL55065.1"/>
    <property type="molecule type" value="Genomic_DNA"/>
</dbReference>
<keyword evidence="2" id="KW-0238">DNA-binding</keyword>
<proteinExistence type="predicted"/>
<comment type="caution">
    <text evidence="5">The sequence shown here is derived from an EMBL/GenBank/DDBJ whole genome shotgun (WGS) entry which is preliminary data.</text>
</comment>
<accession>A0A2B0WQ63</accession>
<sequence>MLKGATYNCGIELLLNMIGGKWKTLIMYYLITKSKRFSELKSLLPGITSKMLTKQLRELERDGLIKREIYHQVPLKVEYSLTAKGMELEVILLQMCEVGTRYLDHEDSHQKAVQLV</sequence>
<dbReference type="InterPro" id="IPR002577">
    <property type="entry name" value="HTH_HxlR"/>
</dbReference>
<evidence type="ECO:0000313" key="6">
    <source>
        <dbReference type="Proteomes" id="UP000222851"/>
    </source>
</evidence>
<dbReference type="PANTHER" id="PTHR33204">
    <property type="entry name" value="TRANSCRIPTIONAL REGULATOR, MARR FAMILY"/>
    <property type="match status" value="1"/>
</dbReference>
<organism evidence="5 6">
    <name type="scientific">Bacillus anthracis</name>
    <name type="common">anthrax bacterium</name>
    <dbReference type="NCBI Taxonomy" id="1392"/>
    <lineage>
        <taxon>Bacteria</taxon>
        <taxon>Bacillati</taxon>
        <taxon>Bacillota</taxon>
        <taxon>Bacilli</taxon>
        <taxon>Bacillales</taxon>
        <taxon>Bacillaceae</taxon>
        <taxon>Bacillus</taxon>
        <taxon>Bacillus cereus group</taxon>
    </lineage>
</organism>
<feature type="domain" description="HTH hxlR-type" evidence="4">
    <location>
        <begin position="9"/>
        <end position="107"/>
    </location>
</feature>
<evidence type="ECO:0000256" key="1">
    <source>
        <dbReference type="ARBA" id="ARBA00023015"/>
    </source>
</evidence>
<dbReference type="InterPro" id="IPR036388">
    <property type="entry name" value="WH-like_DNA-bd_sf"/>
</dbReference>
<dbReference type="AlphaFoldDB" id="A0A2B0WQ63"/>
<dbReference type="SUPFAM" id="SSF46785">
    <property type="entry name" value="Winged helix' DNA-binding domain"/>
    <property type="match status" value="1"/>
</dbReference>
<dbReference type="Proteomes" id="UP000222851">
    <property type="component" value="Unassembled WGS sequence"/>
</dbReference>
<dbReference type="PROSITE" id="PS51118">
    <property type="entry name" value="HTH_HXLR"/>
    <property type="match status" value="1"/>
</dbReference>